<proteinExistence type="predicted"/>
<dbReference type="AlphaFoldDB" id="A0A942TN03"/>
<keyword evidence="3" id="KW-0472">Membrane</keyword>
<feature type="signal peptide" evidence="6">
    <location>
        <begin position="1"/>
        <end position="22"/>
    </location>
</feature>
<dbReference type="InterPro" id="IPR006059">
    <property type="entry name" value="SBP"/>
</dbReference>
<sequence length="451" mass="51017">MTKKIWILILTSILCIFIAACSSDNSSKTSKGKDDSEKVTLKFMYWGSVFEKQAVEKMVKSFEEKNPNIKVDAQHVPNDYGTKINTLMASGDLPDVAYLSEGLALKWAEEGKVMDVTQYMLEFDELKNRIPETFYYFDKGKTIGTNTAGEIMSLFYNKDLFAEQGVDLPPADAQNAWDWGSFVETAQKLTLDNQGRNALSPDFDAKNIAQYGISFPTWWAGWYPFLLSNGGAITNEDGTKYTLNSPEAVEVFQNLQDLMYKYHVAPTPTQKENMPATSVLLQTKKVAMVIDGHWNILDFGESKLNYGIGVLPKYKEAKSVIFGAPTVIFADTKHPDEAMKFYLFHNNPEEVDLFAKGLWMPLEEKYYTEQEYIDSWINNEVHPPEFKEAVVDYTMNNIEPGPSYSLKNFVEIDPAIGAGLDPIWLGKKSAKDALDELEKTVQPLLQGLYER</sequence>
<dbReference type="Gene3D" id="3.40.190.10">
    <property type="entry name" value="Periplasmic binding protein-like II"/>
    <property type="match status" value="1"/>
</dbReference>
<dbReference type="EMBL" id="JAGYPJ010000001">
    <property type="protein sequence ID" value="MBS4200560.1"/>
    <property type="molecule type" value="Genomic_DNA"/>
</dbReference>
<comment type="caution">
    <text evidence="7">The sequence shown here is derived from an EMBL/GenBank/DDBJ whole genome shotgun (WGS) entry which is preliminary data.</text>
</comment>
<keyword evidence="2 6" id="KW-0732">Signal</keyword>
<evidence type="ECO:0000256" key="6">
    <source>
        <dbReference type="SAM" id="SignalP"/>
    </source>
</evidence>
<evidence type="ECO:0000256" key="1">
    <source>
        <dbReference type="ARBA" id="ARBA00022475"/>
    </source>
</evidence>
<gene>
    <name evidence="7" type="ORF">KHA93_13055</name>
</gene>
<dbReference type="CDD" id="cd13585">
    <property type="entry name" value="PBP2_TMBP_like"/>
    <property type="match status" value="1"/>
</dbReference>
<evidence type="ECO:0000256" key="5">
    <source>
        <dbReference type="ARBA" id="ARBA00023288"/>
    </source>
</evidence>
<accession>A0A942TN03</accession>
<organism evidence="7 8">
    <name type="scientific">Lederbergia citrisecunda</name>
    <dbReference type="NCBI Taxonomy" id="2833583"/>
    <lineage>
        <taxon>Bacteria</taxon>
        <taxon>Bacillati</taxon>
        <taxon>Bacillota</taxon>
        <taxon>Bacilli</taxon>
        <taxon>Bacillales</taxon>
        <taxon>Bacillaceae</taxon>
        <taxon>Lederbergia</taxon>
    </lineage>
</organism>
<dbReference type="PROSITE" id="PS51257">
    <property type="entry name" value="PROKAR_LIPOPROTEIN"/>
    <property type="match status" value="1"/>
</dbReference>
<keyword evidence="8" id="KW-1185">Reference proteome</keyword>
<evidence type="ECO:0000256" key="3">
    <source>
        <dbReference type="ARBA" id="ARBA00023136"/>
    </source>
</evidence>
<reference evidence="7 8" key="1">
    <citation type="submission" date="2021-05" db="EMBL/GenBank/DDBJ databases">
        <title>Novel Bacillus species.</title>
        <authorList>
            <person name="Liu G."/>
        </authorList>
    </citation>
    <scope>NUCLEOTIDE SEQUENCE [LARGE SCALE GENOMIC DNA]</scope>
    <source>
        <strain evidence="7 8">FJAT-49732</strain>
    </source>
</reference>
<keyword evidence="5" id="KW-0449">Lipoprotein</keyword>
<keyword evidence="1" id="KW-1003">Cell membrane</keyword>
<evidence type="ECO:0000313" key="7">
    <source>
        <dbReference type="EMBL" id="MBS4200560.1"/>
    </source>
</evidence>
<feature type="chain" id="PRO_5038691653" evidence="6">
    <location>
        <begin position="23"/>
        <end position="451"/>
    </location>
</feature>
<dbReference type="PANTHER" id="PTHR43649:SF33">
    <property type="entry name" value="POLYGALACTURONAN_RHAMNOGALACTURONAN-BINDING PROTEIN YTCQ"/>
    <property type="match status" value="1"/>
</dbReference>
<dbReference type="SUPFAM" id="SSF53850">
    <property type="entry name" value="Periplasmic binding protein-like II"/>
    <property type="match status" value="1"/>
</dbReference>
<protein>
    <submittedName>
        <fullName evidence="7">Sugar ABC transporter substrate-binding protein</fullName>
    </submittedName>
</protein>
<dbReference type="Pfam" id="PF01547">
    <property type="entry name" value="SBP_bac_1"/>
    <property type="match status" value="1"/>
</dbReference>
<evidence type="ECO:0000256" key="4">
    <source>
        <dbReference type="ARBA" id="ARBA00023139"/>
    </source>
</evidence>
<dbReference type="InterPro" id="IPR050490">
    <property type="entry name" value="Bact_solute-bd_prot1"/>
</dbReference>
<dbReference type="RefSeq" id="WP_213112920.1">
    <property type="nucleotide sequence ID" value="NZ_JAGYPJ010000001.1"/>
</dbReference>
<name>A0A942TN03_9BACI</name>
<dbReference type="Proteomes" id="UP000682713">
    <property type="component" value="Unassembled WGS sequence"/>
</dbReference>
<evidence type="ECO:0000313" key="8">
    <source>
        <dbReference type="Proteomes" id="UP000682713"/>
    </source>
</evidence>
<dbReference type="PANTHER" id="PTHR43649">
    <property type="entry name" value="ARABINOSE-BINDING PROTEIN-RELATED"/>
    <property type="match status" value="1"/>
</dbReference>
<evidence type="ECO:0000256" key="2">
    <source>
        <dbReference type="ARBA" id="ARBA00022729"/>
    </source>
</evidence>
<keyword evidence="4" id="KW-0564">Palmitate</keyword>